<dbReference type="PANTHER" id="PTHR32361">
    <property type="entry name" value="FERRIC/CUPRIC REDUCTASE TRANSMEMBRANE COMPONENT"/>
    <property type="match status" value="1"/>
</dbReference>
<keyword evidence="3" id="KW-1133">Transmembrane helix</keyword>
<proteinExistence type="predicted"/>
<dbReference type="PANTHER" id="PTHR32361:SF26">
    <property type="entry name" value="FAD-BINDING 8 DOMAIN-CONTAINING PROTEIN-RELATED"/>
    <property type="match status" value="1"/>
</dbReference>
<dbReference type="GO" id="GO:0015677">
    <property type="term" value="P:copper ion import"/>
    <property type="evidence" value="ECO:0007669"/>
    <property type="project" value="TreeGrafter"/>
</dbReference>
<dbReference type="GO" id="GO:0000293">
    <property type="term" value="F:ferric-chelate reductase activity"/>
    <property type="evidence" value="ECO:0007669"/>
    <property type="project" value="TreeGrafter"/>
</dbReference>
<reference evidence="6" key="1">
    <citation type="journal article" date="2010" name="Genome Res.">
        <title>Population genomic sequencing of Coccidioides fungi reveals recent hybridization and transposon control.</title>
        <authorList>
            <person name="Neafsey D.E."/>
            <person name="Barker B.M."/>
            <person name="Sharpton T.J."/>
            <person name="Stajich J.E."/>
            <person name="Park D.J."/>
            <person name="Whiston E."/>
            <person name="Hung C.-Y."/>
            <person name="McMahan C."/>
            <person name="White J."/>
            <person name="Sykes S."/>
            <person name="Heiman D."/>
            <person name="Young S."/>
            <person name="Zeng Q."/>
            <person name="Abouelleil A."/>
            <person name="Aftuck L."/>
            <person name="Bessette D."/>
            <person name="Brown A."/>
            <person name="FitzGerald M."/>
            <person name="Lui A."/>
            <person name="Macdonald J.P."/>
            <person name="Priest M."/>
            <person name="Orbach M.J."/>
            <person name="Galgiani J.N."/>
            <person name="Kirkland T.N."/>
            <person name="Cole G.T."/>
            <person name="Birren B.W."/>
            <person name="Henn M.R."/>
            <person name="Taylor J.W."/>
            <person name="Rounsley S.D."/>
        </authorList>
    </citation>
    <scope>NUCLEOTIDE SEQUENCE [LARGE SCALE GENOMIC DNA]</scope>
    <source>
        <strain evidence="6">H538.4</strain>
    </source>
</reference>
<dbReference type="GO" id="GO:0006879">
    <property type="term" value="P:intracellular iron ion homeostasis"/>
    <property type="evidence" value="ECO:0007669"/>
    <property type="project" value="TreeGrafter"/>
</dbReference>
<dbReference type="EMBL" id="DS017078">
    <property type="protein sequence ID" value="KMU92434.1"/>
    <property type="molecule type" value="Genomic_DNA"/>
</dbReference>
<keyword evidence="3" id="KW-0472">Membrane</keyword>
<gene>
    <name evidence="5" type="ORF">CIHG_10254</name>
</gene>
<feature type="transmembrane region" description="Helical" evidence="3">
    <location>
        <begin position="101"/>
        <end position="123"/>
    </location>
</feature>
<dbReference type="OrthoDB" id="4184411at2759"/>
<name>A0A0J8S7S3_COCIT</name>
<dbReference type="STRING" id="396776.A0A0J8S7S3"/>
<dbReference type="VEuPathDB" id="FungiDB:CIHG_10254"/>
<sequence length="324" mass="36915">MYNWVLRRVAQEYVPCTFPPRELTKELSGGGNDLSLLVFRLCAPPGLLYGLLTLGAIVLALFLLCIWRNFYEMFMKMHYGLAAIAFYGLYHHISFKITFPHIYVIAGAISFTFTFIFQMGNLITRNFGYGRFLARAELLAKHKAVKIVLSNLRPFTAREDFTKRALHHASSKRKLLVCIDGPYSDTIDISGYGSVLMFATSIGIAEQIPFIKKVLESHSKWKSPVRRLVVTWEIEDKYQLDWVSGWMQELLSKDQESYILCISIHYPIPTMAPKLLGNHDCIVMSPGHINIEQMLAEEVKFGNRWLLVTVAPSPTCPGLETQNK</sequence>
<evidence type="ECO:0000259" key="4">
    <source>
        <dbReference type="Pfam" id="PF08030"/>
    </source>
</evidence>
<dbReference type="Proteomes" id="UP000054563">
    <property type="component" value="Unassembled WGS sequence"/>
</dbReference>
<accession>A0A0J8S7S3</accession>
<feature type="transmembrane region" description="Helical" evidence="3">
    <location>
        <begin position="79"/>
        <end position="95"/>
    </location>
</feature>
<protein>
    <recommendedName>
        <fullName evidence="4">Ferric reductase NAD binding domain-containing protein</fullName>
    </recommendedName>
</protein>
<dbReference type="InterPro" id="IPR039261">
    <property type="entry name" value="FNR_nucleotide-bd"/>
</dbReference>
<dbReference type="GO" id="GO:0006826">
    <property type="term" value="P:iron ion transport"/>
    <property type="evidence" value="ECO:0007669"/>
    <property type="project" value="TreeGrafter"/>
</dbReference>
<evidence type="ECO:0000313" key="6">
    <source>
        <dbReference type="Proteomes" id="UP000054563"/>
    </source>
</evidence>
<dbReference type="InterPro" id="IPR051410">
    <property type="entry name" value="Ferric/Cupric_Reductase"/>
</dbReference>
<keyword evidence="2" id="KW-0560">Oxidoreductase</keyword>
<keyword evidence="3" id="KW-0812">Transmembrane</keyword>
<dbReference type="GO" id="GO:0005886">
    <property type="term" value="C:plasma membrane"/>
    <property type="evidence" value="ECO:0007669"/>
    <property type="project" value="TreeGrafter"/>
</dbReference>
<feature type="transmembrane region" description="Helical" evidence="3">
    <location>
        <begin position="46"/>
        <end position="67"/>
    </location>
</feature>
<dbReference type="InterPro" id="IPR013121">
    <property type="entry name" value="Fe_red_NAD-bd_6"/>
</dbReference>
<organism evidence="5 6">
    <name type="scientific">Coccidioides immitis H538.4</name>
    <dbReference type="NCBI Taxonomy" id="396776"/>
    <lineage>
        <taxon>Eukaryota</taxon>
        <taxon>Fungi</taxon>
        <taxon>Dikarya</taxon>
        <taxon>Ascomycota</taxon>
        <taxon>Pezizomycotina</taxon>
        <taxon>Eurotiomycetes</taxon>
        <taxon>Eurotiomycetidae</taxon>
        <taxon>Onygenales</taxon>
        <taxon>Onygenaceae</taxon>
        <taxon>Coccidioides</taxon>
    </lineage>
</organism>
<evidence type="ECO:0000256" key="3">
    <source>
        <dbReference type="SAM" id="Phobius"/>
    </source>
</evidence>
<dbReference type="Pfam" id="PF08030">
    <property type="entry name" value="NAD_binding_6"/>
    <property type="match status" value="1"/>
</dbReference>
<evidence type="ECO:0000256" key="2">
    <source>
        <dbReference type="ARBA" id="ARBA00023002"/>
    </source>
</evidence>
<dbReference type="Gene3D" id="3.40.50.80">
    <property type="entry name" value="Nucleotide-binding domain of ferredoxin-NADP reductase (FNR) module"/>
    <property type="match status" value="1"/>
</dbReference>
<evidence type="ECO:0000256" key="1">
    <source>
        <dbReference type="ARBA" id="ARBA00022448"/>
    </source>
</evidence>
<keyword evidence="1" id="KW-0813">Transport</keyword>
<dbReference type="AlphaFoldDB" id="A0A0J8S7S3"/>
<evidence type="ECO:0000313" key="5">
    <source>
        <dbReference type="EMBL" id="KMU92434.1"/>
    </source>
</evidence>
<feature type="domain" description="Ferric reductase NAD binding" evidence="4">
    <location>
        <begin position="193"/>
        <end position="258"/>
    </location>
</feature>